<dbReference type="GO" id="GO:0005524">
    <property type="term" value="F:ATP binding"/>
    <property type="evidence" value="ECO:0007669"/>
    <property type="project" value="UniProtKB-KW"/>
</dbReference>
<dbReference type="SUPFAM" id="SSF52540">
    <property type="entry name" value="P-loop containing nucleoside triphosphate hydrolases"/>
    <property type="match status" value="4"/>
</dbReference>
<dbReference type="GO" id="GO:0016887">
    <property type="term" value="F:ATP hydrolysis activity"/>
    <property type="evidence" value="ECO:0007669"/>
    <property type="project" value="InterPro"/>
</dbReference>
<dbReference type="CDD" id="cd00009">
    <property type="entry name" value="AAA"/>
    <property type="match status" value="3"/>
</dbReference>
<organism evidence="8 9">
    <name type="scientific">Ascodesmis nigricans</name>
    <dbReference type="NCBI Taxonomy" id="341454"/>
    <lineage>
        <taxon>Eukaryota</taxon>
        <taxon>Fungi</taxon>
        <taxon>Dikarya</taxon>
        <taxon>Ascomycota</taxon>
        <taxon>Pezizomycotina</taxon>
        <taxon>Pezizomycetes</taxon>
        <taxon>Pezizales</taxon>
        <taxon>Ascodesmidaceae</taxon>
        <taxon>Ascodesmis</taxon>
    </lineage>
</organism>
<dbReference type="InterPro" id="IPR041679">
    <property type="entry name" value="DNA2/NAM7-like_C"/>
</dbReference>
<feature type="compositionally biased region" description="Acidic residues" evidence="6">
    <location>
        <begin position="1307"/>
        <end position="1321"/>
    </location>
</feature>
<feature type="compositionally biased region" description="Low complexity" evidence="6">
    <location>
        <begin position="1248"/>
        <end position="1257"/>
    </location>
</feature>
<dbReference type="InterPro" id="IPR047187">
    <property type="entry name" value="SF1_C_Upf1"/>
</dbReference>
<dbReference type="Pfam" id="PF13086">
    <property type="entry name" value="AAA_11"/>
    <property type="match status" value="1"/>
</dbReference>
<dbReference type="InterPro" id="IPR003593">
    <property type="entry name" value="AAA+_ATPase"/>
</dbReference>
<dbReference type="PANTHER" id="PTHR43392">
    <property type="entry name" value="AAA-TYPE ATPASE FAMILY PROTEIN / ANKYRIN REPEAT FAMILY PROTEIN"/>
    <property type="match status" value="1"/>
</dbReference>
<dbReference type="InterPro" id="IPR041627">
    <property type="entry name" value="AAA_lid_6"/>
</dbReference>
<keyword evidence="5" id="KW-0175">Coiled coil</keyword>
<feature type="coiled-coil region" evidence="5">
    <location>
        <begin position="1167"/>
        <end position="1212"/>
    </location>
</feature>
<evidence type="ECO:0000256" key="4">
    <source>
        <dbReference type="ARBA" id="ARBA00022840"/>
    </source>
</evidence>
<keyword evidence="3" id="KW-0347">Helicase</keyword>
<dbReference type="InterPro" id="IPR027417">
    <property type="entry name" value="P-loop_NTPase"/>
</dbReference>
<dbReference type="Gene3D" id="1.10.8.60">
    <property type="match status" value="2"/>
</dbReference>
<dbReference type="STRING" id="341454.A0A4S2MKY0"/>
<evidence type="ECO:0000256" key="5">
    <source>
        <dbReference type="SAM" id="Coils"/>
    </source>
</evidence>
<dbReference type="OrthoDB" id="2423195at2759"/>
<keyword evidence="2" id="KW-0547">Nucleotide-binding</keyword>
<dbReference type="InterPro" id="IPR003959">
    <property type="entry name" value="ATPase_AAA_core"/>
</dbReference>
<feature type="region of interest" description="Disordered" evidence="6">
    <location>
        <begin position="2194"/>
        <end position="2243"/>
    </location>
</feature>
<dbReference type="CDD" id="cd17936">
    <property type="entry name" value="EEXXEc_NFX1"/>
    <property type="match status" value="1"/>
</dbReference>
<dbReference type="InterPro" id="IPR041677">
    <property type="entry name" value="DNA2/NAM7_AAA_11"/>
</dbReference>
<feature type="domain" description="AAA+ ATPase" evidence="7">
    <location>
        <begin position="1948"/>
        <end position="2085"/>
    </location>
</feature>
<comment type="similarity">
    <text evidence="1">Belongs to the CbxX/CfxQ family.</text>
</comment>
<reference evidence="8 9" key="1">
    <citation type="submission" date="2019-04" db="EMBL/GenBank/DDBJ databases">
        <title>Comparative genomics and transcriptomics to analyze fruiting body development in filamentous ascomycetes.</title>
        <authorList>
            <consortium name="DOE Joint Genome Institute"/>
            <person name="Lutkenhaus R."/>
            <person name="Traeger S."/>
            <person name="Breuer J."/>
            <person name="Kuo A."/>
            <person name="Lipzen A."/>
            <person name="Pangilinan J."/>
            <person name="Dilworth D."/>
            <person name="Sandor L."/>
            <person name="Poggeler S."/>
            <person name="Barry K."/>
            <person name="Grigoriev I.V."/>
            <person name="Nowrousian M."/>
        </authorList>
    </citation>
    <scope>NUCLEOTIDE SEQUENCE [LARGE SCALE GENOMIC DNA]</scope>
    <source>
        <strain evidence="8 9">CBS 389.68</strain>
    </source>
</reference>
<dbReference type="InterPro" id="IPR000641">
    <property type="entry name" value="CbxX/CfxQ"/>
</dbReference>
<name>A0A4S2MKY0_9PEZI</name>
<dbReference type="Pfam" id="PF17866">
    <property type="entry name" value="AAA_lid_6"/>
    <property type="match status" value="2"/>
</dbReference>
<dbReference type="GO" id="GO:0004386">
    <property type="term" value="F:helicase activity"/>
    <property type="evidence" value="ECO:0007669"/>
    <property type="project" value="InterPro"/>
</dbReference>
<feature type="domain" description="AAA+ ATPase" evidence="7">
    <location>
        <begin position="1667"/>
        <end position="1816"/>
    </location>
</feature>
<evidence type="ECO:0000256" key="6">
    <source>
        <dbReference type="SAM" id="MobiDB-lite"/>
    </source>
</evidence>
<feature type="region of interest" description="Disordered" evidence="6">
    <location>
        <begin position="1219"/>
        <end position="1340"/>
    </location>
</feature>
<dbReference type="EMBL" id="ML220152">
    <property type="protein sequence ID" value="TGZ77525.1"/>
    <property type="molecule type" value="Genomic_DNA"/>
</dbReference>
<evidence type="ECO:0000256" key="2">
    <source>
        <dbReference type="ARBA" id="ARBA00022741"/>
    </source>
</evidence>
<dbReference type="InterPro" id="IPR050773">
    <property type="entry name" value="CbxX/CfxQ_RuBisCO_ESX"/>
</dbReference>
<evidence type="ECO:0000256" key="3">
    <source>
        <dbReference type="ARBA" id="ARBA00022806"/>
    </source>
</evidence>
<feature type="compositionally biased region" description="Low complexity" evidence="6">
    <location>
        <begin position="1229"/>
        <end position="1240"/>
    </location>
</feature>
<dbReference type="FunFam" id="3.40.50.300:FF:001660">
    <property type="entry name" value="NF-X1 finger and helicase protein, putative"/>
    <property type="match status" value="1"/>
</dbReference>
<feature type="domain" description="AAA+ ATPase" evidence="7">
    <location>
        <begin position="490"/>
        <end position="896"/>
    </location>
</feature>
<dbReference type="InParanoid" id="A0A4S2MKY0"/>
<dbReference type="PRINTS" id="PR00819">
    <property type="entry name" value="CBXCFQXSUPER"/>
</dbReference>
<keyword evidence="9" id="KW-1185">Reference proteome</keyword>
<dbReference type="CDD" id="cd06008">
    <property type="entry name" value="NF-X1-zinc-finger"/>
    <property type="match status" value="1"/>
</dbReference>
<dbReference type="Pfam" id="PF00004">
    <property type="entry name" value="AAA"/>
    <property type="match status" value="3"/>
</dbReference>
<dbReference type="FunFam" id="3.40.50.300:FF:000216">
    <property type="entry name" value="Type VII secretion ATPase EccA"/>
    <property type="match status" value="3"/>
</dbReference>
<evidence type="ECO:0000313" key="8">
    <source>
        <dbReference type="EMBL" id="TGZ77525.1"/>
    </source>
</evidence>
<feature type="compositionally biased region" description="Low complexity" evidence="6">
    <location>
        <begin position="2208"/>
        <end position="2223"/>
    </location>
</feature>
<dbReference type="CDD" id="cd18808">
    <property type="entry name" value="SF1_C_Upf1"/>
    <property type="match status" value="1"/>
</dbReference>
<accession>A0A4S2MKY0</accession>
<proteinExistence type="inferred from homology"/>
<evidence type="ECO:0000256" key="1">
    <source>
        <dbReference type="ARBA" id="ARBA00010378"/>
    </source>
</evidence>
<dbReference type="FunFam" id="1.10.8.60:FF:000160">
    <property type="entry name" value="WGS project CABT00000000 data, contig 2.55"/>
    <property type="match status" value="1"/>
</dbReference>
<dbReference type="PANTHER" id="PTHR43392:SF2">
    <property type="entry name" value="AAA-TYPE ATPASE FAMILY PROTEIN _ ANKYRIN REPEAT FAMILY PROTEIN"/>
    <property type="match status" value="1"/>
</dbReference>
<evidence type="ECO:0000313" key="9">
    <source>
        <dbReference type="Proteomes" id="UP000298138"/>
    </source>
</evidence>
<feature type="coiled-coil region" evidence="5">
    <location>
        <begin position="2264"/>
        <end position="2357"/>
    </location>
</feature>
<feature type="domain" description="AAA+ ATPase" evidence="7">
    <location>
        <begin position="1389"/>
        <end position="1524"/>
    </location>
</feature>
<feature type="compositionally biased region" description="Pro residues" evidence="6">
    <location>
        <begin position="1279"/>
        <end position="1288"/>
    </location>
</feature>
<keyword evidence="3" id="KW-0378">Hydrolase</keyword>
<dbReference type="Proteomes" id="UP000298138">
    <property type="component" value="Unassembled WGS sequence"/>
</dbReference>
<dbReference type="Pfam" id="PF13087">
    <property type="entry name" value="AAA_12"/>
    <property type="match status" value="1"/>
</dbReference>
<keyword evidence="4" id="KW-0067">ATP-binding</keyword>
<gene>
    <name evidence="8" type="ORF">EX30DRAFT_398494</name>
</gene>
<dbReference type="SMART" id="SM00382">
    <property type="entry name" value="AAA"/>
    <property type="match status" value="4"/>
</dbReference>
<protein>
    <submittedName>
        <fullName evidence="8">NFX1-type zinc finger-containing protein 1</fullName>
    </submittedName>
</protein>
<dbReference type="Gene3D" id="3.40.50.300">
    <property type="entry name" value="P-loop containing nucleotide triphosphate hydrolases"/>
    <property type="match status" value="5"/>
</dbReference>
<sequence length="2388" mass="267894">MDRQRRLNKVLNDVLCGTKPLNNGTTANLFLEAVVSQPDPAACANRLITSRCGLPALQASLRFSNSVAFFNGSAAALLKYISNPSVKQIFDGDYLRQLLSCITEPPIFWNAYQQAFEKDLLDASGQCAFGWLLFELISMPSDDSEKFRDIAQEKSIQERLLGSSDQQTRTYGQKIKLVASSLSTGTTSNEDFAPGGRHDNDFVDFRQISILPTADELTSKEPPFLLTAEALDDPETADERLGIYISNQFRLLREDMLGEMRDELLIAQGYKKGKHRGVKLEDLKFDGALDFGQQNSGGITEPRSRQPLGIRLICKSGFGRLQSTKSQDDRRNQLKNDRKFLQHQAFACLLIDKEVVAFPTIYRNLDLLAENPPKIVLQIGDSPVNNAKLLTKLKESKKYKIDLIQIDTAVFAYEPVLRRLQDIKNLELHEEILHYAPGTTIDPPPNPPQNIIEMINDQPDADLQDILNFQLKTPLILDDSQRKSLLMSLTQRVSLIQGPPGTGKSFIGALLTKILFDNTKKTILIATYTNHALDTFLEDLLQYGIPHDHILRIGGRAADTVERLSLYNQPRTRLDSKAWKRVAVLKTEAENLEREIRAEMKDFMNTTIGNEQLMNYLQFEEPLYYEAFEMPTSDDGMKVVGKKGKGVNKYYLIDQWRQNQLPAKSFGDKITGRFEHIWKMPKENRSAVMQKWREALLSEAVEKIVGLMKEYNECQMAATKADNERFNTVIKSKRIIACTTTGAAKYVDQLQAASPEILLVEEAGEILESHILTALGKDTEQLILIGDHKQLRPKINNYSLSVEKGEGYDLNVSMFERLVRKGFPHQALSQQHRMRPEISALVRALTYPDLRDADKTKNRPNIRGLQDNLIFIAHNFQEDENRQMRSLSDEMTNKSSKQNLYEVEMILRCVKYLSQQGYGTGDMVILTPYLGQLGLLHQRLKAMAETDPVLNDLDTHDLVAAGLMPAASAKLAKRSIRLATIDNYQGEESDIVLVSLTRGNPSHDIGFMFSPERLNVLLSRARNGLIMIGNAETFAQSRKGGELWTKLFGLLKEGGHIYEGLPIVCHRHPDKKSILSYPAQFDEQVPDGGCIQPCGSMLSCGVHQCPYRCHQLSDHSKMQCEVIMTDICPNNHPRTWKCFQLIPIACPICEKQAKMREEKKKKDFERQQRIEQANKAHIEEMNKLQAELEEAREDLQEKQAATQRTAAILQRMKDLEDMKKARDQQNSNRPQQRPTTPPRAKASKKASKPQGASPSSPSDHDNDVTSSPAPLGPTGPSGPSGPPSPPSEPSENNVSDEGDYHTPNEQESSDDDDDNDPDEPDTLPPDFQGPASSPSSDEWNRQKTYEAAFNEHIDKLMDLIGLEEVKDQVLKIKAKIDVAMRQGIDLSDERFNVAMLGNPGTGKTTVARLYAKILGSMNIIPSDTFIETTGASLADDGVKGAKDMVEKLKGTGGVMFVDESYQLSDGKNMGGHSVLEYLLAEMENNVGKIVFIFAGYNREMESFFEANPGIMSRIPYTLHFKDYENYDLLEIAKRRFKMKFSGRMRLERGLDGLYMRIFIRRIGAMRGRPGFGNARAVENAFAKLTERQAARITKERKNGKLPDDMWLCKADLIGHDPSKQILMSDAWVKLQKLIGLQSVKDSIRAMIDRIQENYKRELAEKPPIKISLNRVFLGSPGTGKTTVAKLYGEILVDLGLLSNGEVIIKNPADFTGAHLGESEKNTKKILDATKGKVLVIDEFYGLYSGGGASSIGNHSDPYKTAVIDTIVAEVQSVPGEDRCVLLLGYEDQMRDMFDNVNPGLARRFALSDSFMFDDFTREELGRILDLKLKSDGLAVTPQARDVALEVLERAKMRPNFGNGGEVENILSRAKVNYQTRRSKLPPKKRALDIVFAPEDFDPEHDRGKNASANIQKLFADVIGCENVIQKLEGFQRIYANMKALGRDPIGKIPTNFVFKGPPGTGKTTTARKIGQVYYDMGMLGSTEVVDCTASDMIGQYVGQTAPKTRKQLEKALGKILFVDEAYRLAENKFATEAINELVDALTKPKFFGKLIVILAGYDADMNHLMSINPGLSSRFPEEIIFHNMSADHCIALLCLQLSKEDITFVEAKDPASPVYRQLHQQFSNFMTLQSWGNGRDVETIAKALVQLTFQSATPTMAIDPSVAFSCIDRIYQERLNRVTNVGSSINSMRTTPADLVAPIQPPPPQLAPPKLATKTATQTATQTAPPPVMTPEGSSDEDENSSDETTIIARDAGVSDQIWAKLQLAKQQQEAEQAKRDRRLKEAEEKLQKVKAAEEKIRLARLQAQQLEEEDRKRLLEAARIKAEEIRRIRELLEEKRRREEERKKEEAKKQQKLRNMGVCCMGYNWIKQPGGYRCAGGSHWVSDAQLQ</sequence>
<evidence type="ECO:0000259" key="7">
    <source>
        <dbReference type="SMART" id="SM00382"/>
    </source>
</evidence>